<gene>
    <name evidence="3" type="ORF">CKAN_00556800</name>
</gene>
<dbReference type="PANTHER" id="PTHR37761:SF2">
    <property type="entry name" value="OS09G0108400 PROTEIN"/>
    <property type="match status" value="1"/>
</dbReference>
<dbReference type="OrthoDB" id="1934337at2759"/>
<feature type="coiled-coil region" evidence="1">
    <location>
        <begin position="191"/>
        <end position="270"/>
    </location>
</feature>
<reference evidence="3 4" key="1">
    <citation type="journal article" date="2019" name="Nat. Plants">
        <title>Stout camphor tree genome fills gaps in understanding of flowering plant genome evolution.</title>
        <authorList>
            <person name="Chaw S.M."/>
            <person name="Liu Y.C."/>
            <person name="Wu Y.W."/>
            <person name="Wang H.Y."/>
            <person name="Lin C.I."/>
            <person name="Wu C.S."/>
            <person name="Ke H.M."/>
            <person name="Chang L.Y."/>
            <person name="Hsu C.Y."/>
            <person name="Yang H.T."/>
            <person name="Sudianto E."/>
            <person name="Hsu M.H."/>
            <person name="Wu K.P."/>
            <person name="Wang L.N."/>
            <person name="Leebens-Mack J.H."/>
            <person name="Tsai I.J."/>
        </authorList>
    </citation>
    <scope>NUCLEOTIDE SEQUENCE [LARGE SCALE GENOMIC DNA]</scope>
    <source>
        <strain evidence="4">cv. Chaw 1501</strain>
        <tissue evidence="3">Young leaves</tissue>
    </source>
</reference>
<dbReference type="EMBL" id="QPKB01000002">
    <property type="protein sequence ID" value="RWR77094.1"/>
    <property type="molecule type" value="Genomic_DNA"/>
</dbReference>
<organism evidence="3 4">
    <name type="scientific">Cinnamomum micranthum f. kanehirae</name>
    <dbReference type="NCBI Taxonomy" id="337451"/>
    <lineage>
        <taxon>Eukaryota</taxon>
        <taxon>Viridiplantae</taxon>
        <taxon>Streptophyta</taxon>
        <taxon>Embryophyta</taxon>
        <taxon>Tracheophyta</taxon>
        <taxon>Spermatophyta</taxon>
        <taxon>Magnoliopsida</taxon>
        <taxon>Magnoliidae</taxon>
        <taxon>Laurales</taxon>
        <taxon>Lauraceae</taxon>
        <taxon>Cinnamomum</taxon>
    </lineage>
</organism>
<evidence type="ECO:0000256" key="1">
    <source>
        <dbReference type="SAM" id="Coils"/>
    </source>
</evidence>
<dbReference type="Proteomes" id="UP000283530">
    <property type="component" value="Unassembled WGS sequence"/>
</dbReference>
<keyword evidence="1" id="KW-0175">Coiled coil</keyword>
<evidence type="ECO:0000313" key="3">
    <source>
        <dbReference type="EMBL" id="RWR77094.1"/>
    </source>
</evidence>
<sequence>MAGLLAWAADVVGGGAQGGEEEEETSFSAVVFTPEQQKYARELEQRASSLRRSIQDLRLRIPPPDISQRLPHLHAHSLASNAALALQLNSHSTTRQQVQLREVTLQEENAAYEKAVSNCQKKIQEKLQEMDLLQHKLKEMDLTEKSLRAELEITEASSDASQSTNFGDDSKIAKEALADRELPKHAILEDLDNKKRELSSVEAMVQNLENTWAQIQLKLAKEPSPAQREKILEKQLQSLIEQLESKQVQAEHLVTEIHVKERELEKLNDLWRIENGNVEVNAARNRFGRSSSSLGSTSTDYIIDSQIRPSTGGRIENQQKMMLMRSAFVLYILALHVLVFIKISF</sequence>
<protein>
    <submittedName>
        <fullName evidence="3">Putative leucine-rich repeat-containing protein</fullName>
    </submittedName>
</protein>
<keyword evidence="2" id="KW-1133">Transmembrane helix</keyword>
<evidence type="ECO:0000256" key="2">
    <source>
        <dbReference type="SAM" id="Phobius"/>
    </source>
</evidence>
<dbReference type="PANTHER" id="PTHR37761">
    <property type="entry name" value="OS09G0108400 PROTEIN"/>
    <property type="match status" value="1"/>
</dbReference>
<proteinExistence type="predicted"/>
<feature type="coiled-coil region" evidence="1">
    <location>
        <begin position="109"/>
        <end position="150"/>
    </location>
</feature>
<name>A0A443NF25_9MAGN</name>
<evidence type="ECO:0000313" key="4">
    <source>
        <dbReference type="Proteomes" id="UP000283530"/>
    </source>
</evidence>
<keyword evidence="2" id="KW-0812">Transmembrane</keyword>
<keyword evidence="2" id="KW-0472">Membrane</keyword>
<accession>A0A443NF25</accession>
<feature type="transmembrane region" description="Helical" evidence="2">
    <location>
        <begin position="322"/>
        <end position="341"/>
    </location>
</feature>
<keyword evidence="4" id="KW-1185">Reference proteome</keyword>
<comment type="caution">
    <text evidence="3">The sequence shown here is derived from an EMBL/GenBank/DDBJ whole genome shotgun (WGS) entry which is preliminary data.</text>
</comment>
<dbReference type="AlphaFoldDB" id="A0A443NF25"/>